<evidence type="ECO:0000313" key="3">
    <source>
        <dbReference type="Proteomes" id="UP001596504"/>
    </source>
</evidence>
<name>A0ABW2LNS0_9PSEU</name>
<comment type="caution">
    <text evidence="2">The sequence shown here is derived from an EMBL/GenBank/DDBJ whole genome shotgun (WGS) entry which is preliminary data.</text>
</comment>
<organism evidence="2 3">
    <name type="scientific">Saccharopolyspora griseoalba</name>
    <dbReference type="NCBI Taxonomy" id="1431848"/>
    <lineage>
        <taxon>Bacteria</taxon>
        <taxon>Bacillati</taxon>
        <taxon>Actinomycetota</taxon>
        <taxon>Actinomycetes</taxon>
        <taxon>Pseudonocardiales</taxon>
        <taxon>Pseudonocardiaceae</taxon>
        <taxon>Saccharopolyspora</taxon>
    </lineage>
</organism>
<gene>
    <name evidence="2" type="ORF">ACFQRI_17305</name>
</gene>
<proteinExistence type="predicted"/>
<dbReference type="EMBL" id="JBHTCJ010000008">
    <property type="protein sequence ID" value="MFC7343160.1"/>
    <property type="molecule type" value="Genomic_DNA"/>
</dbReference>
<reference evidence="3" key="1">
    <citation type="journal article" date="2019" name="Int. J. Syst. Evol. Microbiol.">
        <title>The Global Catalogue of Microorganisms (GCM) 10K type strain sequencing project: providing services to taxonomists for standard genome sequencing and annotation.</title>
        <authorList>
            <consortium name="The Broad Institute Genomics Platform"/>
            <consortium name="The Broad Institute Genome Sequencing Center for Infectious Disease"/>
            <person name="Wu L."/>
            <person name="Ma J."/>
        </authorList>
    </citation>
    <scope>NUCLEOTIDE SEQUENCE [LARGE SCALE GENOMIC DNA]</scope>
    <source>
        <strain evidence="3">WLHS5</strain>
    </source>
</reference>
<evidence type="ECO:0000259" key="1">
    <source>
        <dbReference type="Pfam" id="PF16170"/>
    </source>
</evidence>
<dbReference type="InterPro" id="IPR032371">
    <property type="entry name" value="DUF4873"/>
</dbReference>
<dbReference type="Pfam" id="PF16170">
    <property type="entry name" value="DUF4873"/>
    <property type="match status" value="1"/>
</dbReference>
<dbReference type="Proteomes" id="UP001596504">
    <property type="component" value="Unassembled WGS sequence"/>
</dbReference>
<sequence length="98" mass="10715">MSDEHEDDYRGPATIRAEDRELAAEVVLRGFFQPIDGKFHWYGRAAADAAIDELAGGRKTAVVLRTPDGEAPATLSEPDPWGRYRITGTGKPPFAVES</sequence>
<accession>A0ABW2LNS0</accession>
<keyword evidence="3" id="KW-1185">Reference proteome</keyword>
<protein>
    <submittedName>
        <fullName evidence="2">DUF4873 domain-containing protein</fullName>
    </submittedName>
</protein>
<feature type="domain" description="DUF4873" evidence="1">
    <location>
        <begin position="6"/>
        <end position="96"/>
    </location>
</feature>
<dbReference type="RefSeq" id="WP_380669777.1">
    <property type="nucleotide sequence ID" value="NZ_JBHTCJ010000008.1"/>
</dbReference>
<evidence type="ECO:0000313" key="2">
    <source>
        <dbReference type="EMBL" id="MFC7343160.1"/>
    </source>
</evidence>